<comment type="caution">
    <text evidence="4">The sequence shown here is derived from an EMBL/GenBank/DDBJ whole genome shotgun (WGS) entry which is preliminary data.</text>
</comment>
<evidence type="ECO:0000259" key="3">
    <source>
        <dbReference type="Pfam" id="PF12793"/>
    </source>
</evidence>
<evidence type="ECO:0000313" key="4">
    <source>
        <dbReference type="EMBL" id="TGA96729.1"/>
    </source>
</evidence>
<evidence type="ECO:0000259" key="2">
    <source>
        <dbReference type="Pfam" id="PF00496"/>
    </source>
</evidence>
<dbReference type="SUPFAM" id="SSF53850">
    <property type="entry name" value="Periplasmic binding protein-like II"/>
    <property type="match status" value="1"/>
</dbReference>
<dbReference type="Gene3D" id="3.40.190.10">
    <property type="entry name" value="Periplasmic binding protein-like II"/>
    <property type="match status" value="1"/>
</dbReference>
<dbReference type="Gene3D" id="3.10.105.10">
    <property type="entry name" value="Dipeptide-binding Protein, Domain 3"/>
    <property type="match status" value="1"/>
</dbReference>
<dbReference type="PANTHER" id="PTHR30290">
    <property type="entry name" value="PERIPLASMIC BINDING COMPONENT OF ABC TRANSPORTER"/>
    <property type="match status" value="1"/>
</dbReference>
<dbReference type="RefSeq" id="WP_135349497.1">
    <property type="nucleotide sequence ID" value="NZ_SRJD01000020.1"/>
</dbReference>
<feature type="domain" description="Transcriptional regulator SgrR N-terminal HTH" evidence="3">
    <location>
        <begin position="4"/>
        <end position="108"/>
    </location>
</feature>
<dbReference type="AlphaFoldDB" id="A0A4Z0GIZ7"/>
<name>A0A4Z0GIZ7_9BACL</name>
<feature type="domain" description="Solute-binding protein family 5" evidence="2">
    <location>
        <begin position="175"/>
        <end position="482"/>
    </location>
</feature>
<dbReference type="Proteomes" id="UP000298347">
    <property type="component" value="Unassembled WGS sequence"/>
</dbReference>
<dbReference type="GO" id="GO:0015833">
    <property type="term" value="P:peptide transport"/>
    <property type="evidence" value="ECO:0007669"/>
    <property type="project" value="TreeGrafter"/>
</dbReference>
<dbReference type="GO" id="GO:0003677">
    <property type="term" value="F:DNA binding"/>
    <property type="evidence" value="ECO:0007669"/>
    <property type="project" value="UniProtKB-KW"/>
</dbReference>
<dbReference type="GO" id="GO:1904680">
    <property type="term" value="F:peptide transmembrane transporter activity"/>
    <property type="evidence" value="ECO:0007669"/>
    <property type="project" value="TreeGrafter"/>
</dbReference>
<gene>
    <name evidence="4" type="ORF">E4665_14435</name>
</gene>
<evidence type="ECO:0000313" key="5">
    <source>
        <dbReference type="Proteomes" id="UP000298347"/>
    </source>
</evidence>
<reference evidence="4 5" key="1">
    <citation type="journal article" date="2015" name="Int. J. Syst. Evol. Microbiol.">
        <title>Sporolactobacillus shoreae sp. nov. and Sporolactobacillus spathodeae sp. nov., two spore-forming lactic acid bacteria isolated from tree barks in Thailand.</title>
        <authorList>
            <person name="Thamacharoensuk T."/>
            <person name="Kitahara M."/>
            <person name="Ohkuma M."/>
            <person name="Thongchul N."/>
            <person name="Tanasupawat S."/>
        </authorList>
    </citation>
    <scope>NUCLEOTIDE SEQUENCE [LARGE SCALE GENOMIC DNA]</scope>
    <source>
        <strain evidence="4 5">BK92</strain>
    </source>
</reference>
<dbReference type="EMBL" id="SRJD01000020">
    <property type="protein sequence ID" value="TGA96729.1"/>
    <property type="molecule type" value="Genomic_DNA"/>
</dbReference>
<keyword evidence="5" id="KW-1185">Reference proteome</keyword>
<dbReference type="Pfam" id="PF00496">
    <property type="entry name" value="SBP_bac_5"/>
    <property type="match status" value="1"/>
</dbReference>
<proteinExistence type="predicted"/>
<sequence length="587" mass="68823">MELVDYYTDLYLKLGADRNRQTEVTVKKCADIFFCSERNAKLLIHKMGNDQWICWTGGLGRGNQSKIIFLRQLTPLVTDYMALAIENGNLEKALGFIRDHKLPAELLKICYERIQKQFGYKVGTGREWPLDILRIPMRRPLATLDPAFAAITSETHIARQIFDCLVNYNAETRSIVPHIAHYWENSDDRKVWTFYLRKGILFHHGKELTSEDVRYTFERIHDSAHQLPCHWTLQSLRSMDTSHPYRITVKFSDPAPFLLHFLSALNMAILSSDIGYNANRIVGTGIFKLVKYTKEQIILERFHNYFREQALLDRVEIFFAPDLITQKRQFDVPNLPISMNDKGRTLEENGCSYLIFNFNKSGVQHDIWFRRAMNILIDRSRMIRDLGSDRYMAANSFLPSETKCIQLVQEDEGKITASLKKSRYHGERLRLYHFDHNNVREDAEWIRNRAAQFGISLDLVPLPLNQFYSKAIIEDADLLLAGEMIEENVELGVVQLFCNQSSLVRRFMNDTQKRRIDQLMGRFIQVENSGEWKSMFRTIEDMIRDRRLLLYLYHIRREVSFHEALTGIEMNAFGWANFSKLWIKQGF</sequence>
<dbReference type="Pfam" id="PF12793">
    <property type="entry name" value="SgrR_N"/>
    <property type="match status" value="1"/>
</dbReference>
<dbReference type="InterPro" id="IPR025370">
    <property type="entry name" value="SgrR_HTH_N"/>
</dbReference>
<accession>A0A4Z0GIZ7</accession>
<protein>
    <recommendedName>
        <fullName evidence="6">SgrR family transcriptional regulator</fullName>
    </recommendedName>
</protein>
<organism evidence="4 5">
    <name type="scientific">Sporolactobacillus shoreae</name>
    <dbReference type="NCBI Taxonomy" id="1465501"/>
    <lineage>
        <taxon>Bacteria</taxon>
        <taxon>Bacillati</taxon>
        <taxon>Bacillota</taxon>
        <taxon>Bacilli</taxon>
        <taxon>Bacillales</taxon>
        <taxon>Sporolactobacillaceae</taxon>
        <taxon>Sporolactobacillus</taxon>
    </lineage>
</organism>
<dbReference type="PANTHER" id="PTHR30290:SF72">
    <property type="entry name" value="HTH-TYPE TRANSCRIPTIONAL REGULATOR SGRR"/>
    <property type="match status" value="1"/>
</dbReference>
<evidence type="ECO:0008006" key="6">
    <source>
        <dbReference type="Google" id="ProtNLM"/>
    </source>
</evidence>
<dbReference type="InterPro" id="IPR039424">
    <property type="entry name" value="SBP_5"/>
</dbReference>
<keyword evidence="1" id="KW-0238">DNA-binding</keyword>
<dbReference type="InterPro" id="IPR000914">
    <property type="entry name" value="SBP_5_dom"/>
</dbReference>
<evidence type="ECO:0000256" key="1">
    <source>
        <dbReference type="ARBA" id="ARBA00023125"/>
    </source>
</evidence>
<dbReference type="OrthoDB" id="5894719at2"/>